<comment type="subunit">
    <text evidence="6">Consists of a catalytic RNA component (M1 or rnpB) and a protein subunit.</text>
</comment>
<accession>A0A1F4USB0</accession>
<dbReference type="GO" id="GO:0030677">
    <property type="term" value="C:ribonuclease P complex"/>
    <property type="evidence" value="ECO:0007669"/>
    <property type="project" value="TreeGrafter"/>
</dbReference>
<dbReference type="NCBIfam" id="TIGR00188">
    <property type="entry name" value="rnpA"/>
    <property type="match status" value="1"/>
</dbReference>
<evidence type="ECO:0000313" key="8">
    <source>
        <dbReference type="EMBL" id="OGC47796.1"/>
    </source>
</evidence>
<dbReference type="HAMAP" id="MF_00227">
    <property type="entry name" value="RNase_P"/>
    <property type="match status" value="1"/>
</dbReference>
<dbReference type="SUPFAM" id="SSF54211">
    <property type="entry name" value="Ribosomal protein S5 domain 2-like"/>
    <property type="match status" value="1"/>
</dbReference>
<dbReference type="GO" id="GO:0000049">
    <property type="term" value="F:tRNA binding"/>
    <property type="evidence" value="ECO:0007669"/>
    <property type="project" value="UniProtKB-UniRule"/>
</dbReference>
<organism evidence="8 9">
    <name type="scientific">candidate division WWE3 bacterium RIFCSPHIGHO2_01_FULL_42_13</name>
    <dbReference type="NCBI Taxonomy" id="1802617"/>
    <lineage>
        <taxon>Bacteria</taxon>
        <taxon>Katanobacteria</taxon>
    </lineage>
</organism>
<dbReference type="EC" id="3.1.26.5" evidence="6 7"/>
<dbReference type="EMBL" id="MEVA01000003">
    <property type="protein sequence ID" value="OGC47796.1"/>
    <property type="molecule type" value="Genomic_DNA"/>
</dbReference>
<proteinExistence type="inferred from homology"/>
<dbReference type="Gene3D" id="3.30.230.10">
    <property type="match status" value="1"/>
</dbReference>
<evidence type="ECO:0000256" key="3">
    <source>
        <dbReference type="ARBA" id="ARBA00022759"/>
    </source>
</evidence>
<evidence type="ECO:0000256" key="4">
    <source>
        <dbReference type="ARBA" id="ARBA00022801"/>
    </source>
</evidence>
<dbReference type="AlphaFoldDB" id="A0A1F4USB0"/>
<comment type="function">
    <text evidence="6">RNaseP catalyzes the removal of the 5'-leader sequence from pre-tRNA to produce the mature 5'-terminus. It can also cleave other RNA substrates such as 4.5S RNA. The protein component plays an auxiliary but essential role in vivo by binding to the 5'-leader sequence and broadening the substrate specificity of the ribozyme.</text>
</comment>
<evidence type="ECO:0000313" key="9">
    <source>
        <dbReference type="Proteomes" id="UP000176608"/>
    </source>
</evidence>
<name>A0A1F4USB0_UNCKA</name>
<dbReference type="PANTHER" id="PTHR33992">
    <property type="entry name" value="RIBONUCLEASE P PROTEIN COMPONENT"/>
    <property type="match status" value="1"/>
</dbReference>
<sequence length="115" mass="13459">MLPKSNRLSSTYEFNKTRRLGKRVSSPLFDIFYLDIYNYDGPSRIGVVVTNRYSKIAPVRNRVKRVFREVLRHAVKKIKPGYWIVVHPRKSAENKGYEEISIEINKALPKTPFFG</sequence>
<reference evidence="8 9" key="1">
    <citation type="journal article" date="2016" name="Nat. Commun.">
        <title>Thousands of microbial genomes shed light on interconnected biogeochemical processes in an aquifer system.</title>
        <authorList>
            <person name="Anantharaman K."/>
            <person name="Brown C.T."/>
            <person name="Hug L.A."/>
            <person name="Sharon I."/>
            <person name="Castelle C.J."/>
            <person name="Probst A.J."/>
            <person name="Thomas B.C."/>
            <person name="Singh A."/>
            <person name="Wilkins M.J."/>
            <person name="Karaoz U."/>
            <person name="Brodie E.L."/>
            <person name="Williams K.H."/>
            <person name="Hubbard S.S."/>
            <person name="Banfield J.F."/>
        </authorList>
    </citation>
    <scope>NUCLEOTIDE SEQUENCE [LARGE SCALE GENOMIC DNA]</scope>
</reference>
<dbReference type="InterPro" id="IPR000100">
    <property type="entry name" value="RNase_P"/>
</dbReference>
<keyword evidence="2 6" id="KW-0540">Nuclease</keyword>
<keyword evidence="5 6" id="KW-0694">RNA-binding</keyword>
<dbReference type="Pfam" id="PF00825">
    <property type="entry name" value="Ribonuclease_P"/>
    <property type="match status" value="1"/>
</dbReference>
<dbReference type="GO" id="GO:0042781">
    <property type="term" value="F:3'-tRNA processing endoribonuclease activity"/>
    <property type="evidence" value="ECO:0007669"/>
    <property type="project" value="TreeGrafter"/>
</dbReference>
<evidence type="ECO:0000256" key="5">
    <source>
        <dbReference type="ARBA" id="ARBA00022884"/>
    </source>
</evidence>
<comment type="caution">
    <text evidence="8">The sequence shown here is derived from an EMBL/GenBank/DDBJ whole genome shotgun (WGS) entry which is preliminary data.</text>
</comment>
<dbReference type="GO" id="GO:0001682">
    <property type="term" value="P:tRNA 5'-leader removal"/>
    <property type="evidence" value="ECO:0007669"/>
    <property type="project" value="UniProtKB-UniRule"/>
</dbReference>
<evidence type="ECO:0000256" key="1">
    <source>
        <dbReference type="ARBA" id="ARBA00022694"/>
    </source>
</evidence>
<keyword evidence="4 6" id="KW-0378">Hydrolase</keyword>
<dbReference type="PANTHER" id="PTHR33992:SF1">
    <property type="entry name" value="RIBONUCLEASE P PROTEIN COMPONENT"/>
    <property type="match status" value="1"/>
</dbReference>
<evidence type="ECO:0000256" key="2">
    <source>
        <dbReference type="ARBA" id="ARBA00022722"/>
    </source>
</evidence>
<comment type="similarity">
    <text evidence="6">Belongs to the RnpA family.</text>
</comment>
<dbReference type="InterPro" id="IPR014721">
    <property type="entry name" value="Ribsml_uS5_D2-typ_fold_subgr"/>
</dbReference>
<evidence type="ECO:0000256" key="7">
    <source>
        <dbReference type="NCBIfam" id="TIGR00188"/>
    </source>
</evidence>
<keyword evidence="3 6" id="KW-0255">Endonuclease</keyword>
<gene>
    <name evidence="6" type="primary">rnpA</name>
    <name evidence="8" type="ORF">A2886_00210</name>
</gene>
<comment type="catalytic activity">
    <reaction evidence="6">
        <text>Endonucleolytic cleavage of RNA, removing 5'-extranucleotides from tRNA precursor.</text>
        <dbReference type="EC" id="3.1.26.5"/>
    </reaction>
</comment>
<evidence type="ECO:0000256" key="6">
    <source>
        <dbReference type="HAMAP-Rule" id="MF_00227"/>
    </source>
</evidence>
<dbReference type="STRING" id="1802617.A2886_00210"/>
<keyword evidence="1 6" id="KW-0819">tRNA processing</keyword>
<dbReference type="GO" id="GO:0004526">
    <property type="term" value="F:ribonuclease P activity"/>
    <property type="evidence" value="ECO:0007669"/>
    <property type="project" value="UniProtKB-UniRule"/>
</dbReference>
<dbReference type="Proteomes" id="UP000176608">
    <property type="component" value="Unassembled WGS sequence"/>
</dbReference>
<protein>
    <recommendedName>
        <fullName evidence="6 7">Ribonuclease P protein component</fullName>
        <shortName evidence="6">RNase P protein</shortName>
        <shortName evidence="6">RNaseP protein</shortName>
        <ecNumber evidence="6 7">3.1.26.5</ecNumber>
    </recommendedName>
    <alternativeName>
        <fullName evidence="6">Protein C5</fullName>
    </alternativeName>
</protein>
<dbReference type="InterPro" id="IPR020568">
    <property type="entry name" value="Ribosomal_Su5_D2-typ_SF"/>
</dbReference>